<name>A0A0S2W8C6_9FIRM</name>
<reference evidence="1 2" key="1">
    <citation type="journal article" date="2015" name="Nat. Commun.">
        <title>Production of butyrate from lysine and the Amadori product fructoselysine by a human gut commensal.</title>
        <authorList>
            <person name="Bui T.P."/>
            <person name="Ritari J."/>
            <person name="Boeren S."/>
            <person name="de Waard P."/>
            <person name="Plugge C.M."/>
            <person name="de Vos W.M."/>
        </authorList>
    </citation>
    <scope>NUCLEOTIDE SEQUENCE [LARGE SCALE GENOMIC DNA]</scope>
    <source>
        <strain evidence="1 2">AF211</strain>
    </source>
</reference>
<accession>A0A0S2W8C6</accession>
<keyword evidence="2" id="KW-1185">Reference proteome</keyword>
<gene>
    <name evidence="1" type="ORF">IB211_03186</name>
</gene>
<dbReference type="EMBL" id="CP011307">
    <property type="protein sequence ID" value="ALP95577.1"/>
    <property type="molecule type" value="Genomic_DNA"/>
</dbReference>
<sequence length="48" mass="5568">MTAALVHLPHHARLRMKPVALAPIEMSHFVHFCSLVFPKYFISFKFTV</sequence>
<dbReference type="KEGG" id="ibu:IB211_03186"/>
<dbReference type="AlphaFoldDB" id="A0A0S2W8C6"/>
<proteinExistence type="predicted"/>
<evidence type="ECO:0000313" key="1">
    <source>
        <dbReference type="EMBL" id="ALP95577.1"/>
    </source>
</evidence>
<dbReference type="Proteomes" id="UP000064844">
    <property type="component" value="Chromosome"/>
</dbReference>
<organism evidence="1 2">
    <name type="scientific">Intestinimonas butyriciproducens</name>
    <dbReference type="NCBI Taxonomy" id="1297617"/>
    <lineage>
        <taxon>Bacteria</taxon>
        <taxon>Bacillati</taxon>
        <taxon>Bacillota</taxon>
        <taxon>Clostridia</taxon>
        <taxon>Eubacteriales</taxon>
        <taxon>Intestinimonas</taxon>
    </lineage>
</organism>
<reference evidence="2" key="2">
    <citation type="submission" date="2015-04" db="EMBL/GenBank/DDBJ databases">
        <title>A butyrogenic pathway from the amino acid lysine in a human gut commensal.</title>
        <authorList>
            <person name="de Vos W.M."/>
            <person name="Bui N.T.P."/>
            <person name="Plugge C.M."/>
            <person name="Ritari J."/>
        </authorList>
    </citation>
    <scope>NUCLEOTIDE SEQUENCE [LARGE SCALE GENOMIC DNA]</scope>
    <source>
        <strain evidence="2">AF211</strain>
    </source>
</reference>
<evidence type="ECO:0000313" key="2">
    <source>
        <dbReference type="Proteomes" id="UP000064844"/>
    </source>
</evidence>
<protein>
    <submittedName>
        <fullName evidence="1">Uncharacterized protein</fullName>
    </submittedName>
</protein>